<protein>
    <submittedName>
        <fullName evidence="2">Benenodin family lasso peptide</fullName>
    </submittedName>
</protein>
<name>A0ABW3C5F7_SPHXN</name>
<dbReference type="Proteomes" id="UP001597124">
    <property type="component" value="Unassembled WGS sequence"/>
</dbReference>
<comment type="caution">
    <text evidence="2">The sequence shown here is derived from an EMBL/GenBank/DDBJ whole genome shotgun (WGS) entry which is preliminary data.</text>
</comment>
<keyword evidence="3" id="KW-1185">Reference proteome</keyword>
<evidence type="ECO:0000313" key="2">
    <source>
        <dbReference type="EMBL" id="MFD0849718.1"/>
    </source>
</evidence>
<gene>
    <name evidence="2" type="ORF">ACFQ00_15395</name>
</gene>
<evidence type="ECO:0000313" key="3">
    <source>
        <dbReference type="Proteomes" id="UP001597124"/>
    </source>
</evidence>
<sequence length="42" mass="4476">MTYEASSEIVDLGTASRETKGAPGTPFPDNYGDRPQEGLSDD</sequence>
<dbReference type="EMBL" id="JBHTIK010000011">
    <property type="protein sequence ID" value="MFD0849718.1"/>
    <property type="molecule type" value="Genomic_DNA"/>
</dbReference>
<feature type="region of interest" description="Disordered" evidence="1">
    <location>
        <begin position="1"/>
        <end position="42"/>
    </location>
</feature>
<dbReference type="RefSeq" id="WP_381492681.1">
    <property type="nucleotide sequence ID" value="NZ_JBHTIK010000011.1"/>
</dbReference>
<dbReference type="NCBIfam" id="NF033522">
    <property type="entry name" value="lasso_benenodin"/>
    <property type="match status" value="1"/>
</dbReference>
<dbReference type="Pfam" id="PF24178">
    <property type="entry name" value="Subterisin"/>
    <property type="match status" value="1"/>
</dbReference>
<organism evidence="2 3">
    <name type="scientific">Sphingosinicella xenopeptidilytica</name>
    <dbReference type="NCBI Taxonomy" id="364098"/>
    <lineage>
        <taxon>Bacteria</taxon>
        <taxon>Pseudomonadati</taxon>
        <taxon>Pseudomonadota</taxon>
        <taxon>Alphaproteobacteria</taxon>
        <taxon>Sphingomonadales</taxon>
        <taxon>Sphingosinicellaceae</taxon>
        <taxon>Sphingosinicella</taxon>
    </lineage>
</organism>
<dbReference type="InterPro" id="IPR049805">
    <property type="entry name" value="Lasso_benenodin"/>
</dbReference>
<proteinExistence type="predicted"/>
<accession>A0ABW3C5F7</accession>
<reference evidence="3" key="1">
    <citation type="journal article" date="2019" name="Int. J. Syst. Evol. Microbiol.">
        <title>The Global Catalogue of Microorganisms (GCM) 10K type strain sequencing project: providing services to taxonomists for standard genome sequencing and annotation.</title>
        <authorList>
            <consortium name="The Broad Institute Genomics Platform"/>
            <consortium name="The Broad Institute Genome Sequencing Center for Infectious Disease"/>
            <person name="Wu L."/>
            <person name="Ma J."/>
        </authorList>
    </citation>
    <scope>NUCLEOTIDE SEQUENCE [LARGE SCALE GENOMIC DNA]</scope>
    <source>
        <strain evidence="3">CCUG 52537</strain>
    </source>
</reference>
<evidence type="ECO:0000256" key="1">
    <source>
        <dbReference type="SAM" id="MobiDB-lite"/>
    </source>
</evidence>